<dbReference type="SUPFAM" id="SSF158446">
    <property type="entry name" value="IVS-encoded protein-like"/>
    <property type="match status" value="1"/>
</dbReference>
<keyword evidence="2" id="KW-1185">Reference proteome</keyword>
<dbReference type="EMBL" id="SIHJ01000001">
    <property type="protein sequence ID" value="TWT36375.1"/>
    <property type="molecule type" value="Genomic_DNA"/>
</dbReference>
<accession>A0A5C5VF96</accession>
<dbReference type="Proteomes" id="UP000316714">
    <property type="component" value="Unassembled WGS sequence"/>
</dbReference>
<dbReference type="RefSeq" id="WP_146563230.1">
    <property type="nucleotide sequence ID" value="NZ_SIHJ01000001.1"/>
</dbReference>
<dbReference type="InterPro" id="IPR012657">
    <property type="entry name" value="23S_rRNA-intervening_sequence"/>
</dbReference>
<dbReference type="Gene3D" id="1.20.1440.60">
    <property type="entry name" value="23S rRNA-intervening sequence"/>
    <property type="match status" value="1"/>
</dbReference>
<dbReference type="InterPro" id="IPR036583">
    <property type="entry name" value="23S_rRNA_IVS_sf"/>
</dbReference>
<comment type="caution">
    <text evidence="1">The sequence shown here is derived from an EMBL/GenBank/DDBJ whole genome shotgun (WGS) entry which is preliminary data.</text>
</comment>
<sequence length="119" mass="13663">MKSFHDLVVWQKAHQLTLDVYRETKNFPSDERYGVTSQLRRSMSSIPANIAEGCGRGTDADFARFLQIAMGSASETEYHLRLSHDLSYLTQDQWTQLNKHICEVKRMLASLLKKLKADS</sequence>
<dbReference type="AlphaFoldDB" id="A0A5C5VF96"/>
<dbReference type="NCBIfam" id="TIGR02436">
    <property type="entry name" value="four helix bundle protein"/>
    <property type="match status" value="1"/>
</dbReference>
<evidence type="ECO:0000313" key="1">
    <source>
        <dbReference type="EMBL" id="TWT36375.1"/>
    </source>
</evidence>
<dbReference type="Pfam" id="PF05635">
    <property type="entry name" value="23S_rRNA_IVP"/>
    <property type="match status" value="1"/>
</dbReference>
<dbReference type="PANTHER" id="PTHR38471:SF2">
    <property type="entry name" value="FOUR HELIX BUNDLE PROTEIN"/>
    <property type="match status" value="1"/>
</dbReference>
<gene>
    <name evidence="1" type="ORF">KOR34_12800</name>
</gene>
<reference evidence="1 2" key="1">
    <citation type="submission" date="2019-02" db="EMBL/GenBank/DDBJ databases">
        <title>Deep-cultivation of Planctomycetes and their phenomic and genomic characterization uncovers novel biology.</title>
        <authorList>
            <person name="Wiegand S."/>
            <person name="Jogler M."/>
            <person name="Boedeker C."/>
            <person name="Pinto D."/>
            <person name="Vollmers J."/>
            <person name="Rivas-Marin E."/>
            <person name="Kohn T."/>
            <person name="Peeters S.H."/>
            <person name="Heuer A."/>
            <person name="Rast P."/>
            <person name="Oberbeckmann S."/>
            <person name="Bunk B."/>
            <person name="Jeske O."/>
            <person name="Meyerdierks A."/>
            <person name="Storesund J.E."/>
            <person name="Kallscheuer N."/>
            <person name="Luecker S."/>
            <person name="Lage O.M."/>
            <person name="Pohl T."/>
            <person name="Merkel B.J."/>
            <person name="Hornburger P."/>
            <person name="Mueller R.-W."/>
            <person name="Bruemmer F."/>
            <person name="Labrenz M."/>
            <person name="Spormann A.M."/>
            <person name="Op Den Camp H."/>
            <person name="Overmann J."/>
            <person name="Amann R."/>
            <person name="Jetten M.S.M."/>
            <person name="Mascher T."/>
            <person name="Medema M.H."/>
            <person name="Devos D.P."/>
            <person name="Kaster A.-K."/>
            <person name="Ovreas L."/>
            <person name="Rohde M."/>
            <person name="Galperin M.Y."/>
            <person name="Jogler C."/>
        </authorList>
    </citation>
    <scope>NUCLEOTIDE SEQUENCE [LARGE SCALE GENOMIC DNA]</scope>
    <source>
        <strain evidence="1 2">KOR34</strain>
    </source>
</reference>
<dbReference type="PANTHER" id="PTHR38471">
    <property type="entry name" value="FOUR HELIX BUNDLE PROTEIN"/>
    <property type="match status" value="1"/>
</dbReference>
<dbReference type="OrthoDB" id="276165at2"/>
<evidence type="ECO:0000313" key="2">
    <source>
        <dbReference type="Proteomes" id="UP000316714"/>
    </source>
</evidence>
<evidence type="ECO:0008006" key="3">
    <source>
        <dbReference type="Google" id="ProtNLM"/>
    </source>
</evidence>
<proteinExistence type="predicted"/>
<organism evidence="1 2">
    <name type="scientific">Posidoniimonas corsicana</name>
    <dbReference type="NCBI Taxonomy" id="1938618"/>
    <lineage>
        <taxon>Bacteria</taxon>
        <taxon>Pseudomonadati</taxon>
        <taxon>Planctomycetota</taxon>
        <taxon>Planctomycetia</taxon>
        <taxon>Pirellulales</taxon>
        <taxon>Lacipirellulaceae</taxon>
        <taxon>Posidoniimonas</taxon>
    </lineage>
</organism>
<name>A0A5C5VF96_9BACT</name>
<protein>
    <recommendedName>
        <fullName evidence="3">Four helix bundle protein</fullName>
    </recommendedName>
</protein>
<dbReference type="CDD" id="cd16377">
    <property type="entry name" value="23S_rRNA_IVP_like"/>
    <property type="match status" value="1"/>
</dbReference>